<dbReference type="PANTHER" id="PTHR12215:SF10">
    <property type="entry name" value="L-AMINOADIPATE-SEMIALDEHYDE DEHYDROGENASE-PHOSPHOPANTETHEINYL TRANSFERASE"/>
    <property type="match status" value="1"/>
</dbReference>
<evidence type="ECO:0000256" key="2">
    <source>
        <dbReference type="ARBA" id="ARBA00022679"/>
    </source>
</evidence>
<feature type="domain" description="4'-phosphopantetheinyl transferase" evidence="3">
    <location>
        <begin position="174"/>
        <end position="275"/>
    </location>
</feature>
<dbReference type="Gene3D" id="3.90.470.20">
    <property type="entry name" value="4'-phosphopantetheinyl transferase domain"/>
    <property type="match status" value="2"/>
</dbReference>
<reference evidence="5 6" key="1">
    <citation type="submission" date="2024-02" db="EMBL/GenBank/DDBJ databases">
        <title>Discinaceae phylogenomics.</title>
        <authorList>
            <person name="Dirks A.C."/>
            <person name="James T.Y."/>
        </authorList>
    </citation>
    <scope>NUCLEOTIDE SEQUENCE [LARGE SCALE GENOMIC DNA]</scope>
    <source>
        <strain evidence="5 6">ACD0624</strain>
    </source>
</reference>
<keyword evidence="2" id="KW-0808">Transferase</keyword>
<dbReference type="SUPFAM" id="SSF56214">
    <property type="entry name" value="4'-phosphopantetheinyl transferase"/>
    <property type="match status" value="2"/>
</dbReference>
<evidence type="ECO:0000313" key="5">
    <source>
        <dbReference type="EMBL" id="KAL0631978.1"/>
    </source>
</evidence>
<dbReference type="Pfam" id="PF22624">
    <property type="entry name" value="AASDHPPT_N"/>
    <property type="match status" value="1"/>
</dbReference>
<dbReference type="InterPro" id="IPR055066">
    <property type="entry name" value="AASDHPPT_N"/>
</dbReference>
<organism evidence="5 6">
    <name type="scientific">Discina gigas</name>
    <dbReference type="NCBI Taxonomy" id="1032678"/>
    <lineage>
        <taxon>Eukaryota</taxon>
        <taxon>Fungi</taxon>
        <taxon>Dikarya</taxon>
        <taxon>Ascomycota</taxon>
        <taxon>Pezizomycotina</taxon>
        <taxon>Pezizomycetes</taxon>
        <taxon>Pezizales</taxon>
        <taxon>Discinaceae</taxon>
        <taxon>Discina</taxon>
    </lineage>
</organism>
<dbReference type="Proteomes" id="UP001447188">
    <property type="component" value="Unassembled WGS sequence"/>
</dbReference>
<proteinExistence type="predicted"/>
<feature type="domain" description="4'-phosphopantetheinyl transferase N-terminal" evidence="4">
    <location>
        <begin position="50"/>
        <end position="146"/>
    </location>
</feature>
<dbReference type="InterPro" id="IPR037143">
    <property type="entry name" value="4-PPantetheinyl_Trfase_dom_sf"/>
</dbReference>
<dbReference type="EMBL" id="JBBBZM010000196">
    <property type="protein sequence ID" value="KAL0631978.1"/>
    <property type="molecule type" value="Genomic_DNA"/>
</dbReference>
<dbReference type="InterPro" id="IPR050559">
    <property type="entry name" value="P-Pant_transferase_sf"/>
</dbReference>
<evidence type="ECO:0000259" key="4">
    <source>
        <dbReference type="Pfam" id="PF22624"/>
    </source>
</evidence>
<evidence type="ECO:0000256" key="1">
    <source>
        <dbReference type="ARBA" id="ARBA00013172"/>
    </source>
</evidence>
<evidence type="ECO:0000259" key="3">
    <source>
        <dbReference type="Pfam" id="PF01648"/>
    </source>
</evidence>
<dbReference type="Pfam" id="PF01648">
    <property type="entry name" value="ACPS"/>
    <property type="match status" value="1"/>
</dbReference>
<accession>A0ABR3G7P5</accession>
<dbReference type="InterPro" id="IPR008278">
    <property type="entry name" value="4-PPantetheinyl_Trfase_dom"/>
</dbReference>
<comment type="caution">
    <text evidence="5">The sequence shown here is derived from an EMBL/GenBank/DDBJ whole genome shotgun (WGS) entry which is preliminary data.</text>
</comment>
<gene>
    <name evidence="5" type="ORF">Q9L58_009153</name>
</gene>
<protein>
    <recommendedName>
        <fullName evidence="1">holo-[acyl-carrier-protein] synthase</fullName>
        <ecNumber evidence="1">2.7.8.7</ecNumber>
    </recommendedName>
</protein>
<sequence>MHHQHNASIPLERELLSYSGSYSGVVSKPYSTKESMLLRFALDVAPLWNSPDEFTKALDLLPSSVRPSVTRFHFPADRKLALGSQLLQRFVIAKVYSNGKPSDEMPTLASISIIRDAKSGRPSYHVPSPHEGQEWVLQDYNVSHHNPKSASSDPCLVVLVARVTAAASASSLLRIGVDIVPTAHSRGTSSPASFLESFRDAGVFTAREIKNIFSPLNEEDKVKLLFLHWAMKEAYCKAVGTGLVTNLLAIDFRDIKLDVVEKGTRDTQVKVFVDDVAEVGWMLEIGKLLDGHYVAIAADSCSIENGEEMDGAWVWISIEEDILKHWS</sequence>
<dbReference type="PANTHER" id="PTHR12215">
    <property type="entry name" value="PHOSPHOPANTETHEINE TRANSFERASE"/>
    <property type="match status" value="1"/>
</dbReference>
<evidence type="ECO:0000313" key="6">
    <source>
        <dbReference type="Proteomes" id="UP001447188"/>
    </source>
</evidence>
<keyword evidence="6" id="KW-1185">Reference proteome</keyword>
<name>A0ABR3G7P5_9PEZI</name>
<dbReference type="EC" id="2.7.8.7" evidence="1"/>